<accession>A0A1J7K4M2</accession>
<proteinExistence type="predicted"/>
<keyword evidence="1" id="KW-0732">Signal</keyword>
<protein>
    <recommendedName>
        <fullName evidence="4">Secreted protein</fullName>
    </recommendedName>
</protein>
<dbReference type="InParanoid" id="A0A1J7K4M2"/>
<evidence type="ECO:0000313" key="3">
    <source>
        <dbReference type="Proteomes" id="UP000182658"/>
    </source>
</evidence>
<name>A0A1J7K4M2_9PEZI</name>
<feature type="signal peptide" evidence="1">
    <location>
        <begin position="1"/>
        <end position="15"/>
    </location>
</feature>
<sequence length="115" mass="12278">MVVFQLVLDLSLGSACRPVELRCKARQIVFKLVMHTAAPLLLGDILAPTVRLTTENLTCSVAPHAALSEASCLATGSDCLLKFSTDSWLGKTQLIGLCSEVLKGEHVGRRVCAVV</sequence>
<evidence type="ECO:0008006" key="4">
    <source>
        <dbReference type="Google" id="ProtNLM"/>
    </source>
</evidence>
<evidence type="ECO:0000313" key="2">
    <source>
        <dbReference type="EMBL" id="OIW35162.1"/>
    </source>
</evidence>
<reference evidence="2 3" key="1">
    <citation type="submission" date="2016-10" db="EMBL/GenBank/DDBJ databases">
        <title>Draft genome sequence of Coniochaeta ligniaria NRRL30616, a lignocellulolytic fungus for bioabatement of inhibitors in plant biomass hydrolysates.</title>
        <authorList>
            <consortium name="DOE Joint Genome Institute"/>
            <person name="Jimenez D.J."/>
            <person name="Hector R.E."/>
            <person name="Riley R."/>
            <person name="Sun H."/>
            <person name="Grigoriev I.V."/>
            <person name="Van Elsas J.D."/>
            <person name="Nichols N.N."/>
        </authorList>
    </citation>
    <scope>NUCLEOTIDE SEQUENCE [LARGE SCALE GENOMIC DNA]</scope>
    <source>
        <strain evidence="2 3">NRRL 30616</strain>
    </source>
</reference>
<dbReference type="AlphaFoldDB" id="A0A1J7K4M2"/>
<dbReference type="Proteomes" id="UP000182658">
    <property type="component" value="Unassembled WGS sequence"/>
</dbReference>
<dbReference type="EMBL" id="KV875093">
    <property type="protein sequence ID" value="OIW35162.1"/>
    <property type="molecule type" value="Genomic_DNA"/>
</dbReference>
<gene>
    <name evidence="2" type="ORF">CONLIGDRAFT_627226</name>
</gene>
<feature type="chain" id="PRO_5013357948" description="Secreted protein" evidence="1">
    <location>
        <begin position="16"/>
        <end position="115"/>
    </location>
</feature>
<evidence type="ECO:0000256" key="1">
    <source>
        <dbReference type="SAM" id="SignalP"/>
    </source>
</evidence>
<keyword evidence="3" id="KW-1185">Reference proteome</keyword>
<organism evidence="2 3">
    <name type="scientific">Coniochaeta ligniaria NRRL 30616</name>
    <dbReference type="NCBI Taxonomy" id="1408157"/>
    <lineage>
        <taxon>Eukaryota</taxon>
        <taxon>Fungi</taxon>
        <taxon>Dikarya</taxon>
        <taxon>Ascomycota</taxon>
        <taxon>Pezizomycotina</taxon>
        <taxon>Sordariomycetes</taxon>
        <taxon>Sordariomycetidae</taxon>
        <taxon>Coniochaetales</taxon>
        <taxon>Coniochaetaceae</taxon>
        <taxon>Coniochaeta</taxon>
    </lineage>
</organism>